<reference evidence="3" key="1">
    <citation type="journal article" date="2019" name="Int. J. Syst. Evol. Microbiol.">
        <title>The Global Catalogue of Microorganisms (GCM) 10K type strain sequencing project: providing services to taxonomists for standard genome sequencing and annotation.</title>
        <authorList>
            <consortium name="The Broad Institute Genomics Platform"/>
            <consortium name="The Broad Institute Genome Sequencing Center for Infectious Disease"/>
            <person name="Wu L."/>
            <person name="Ma J."/>
        </authorList>
    </citation>
    <scope>NUCLEOTIDE SEQUENCE [LARGE SCALE GENOMIC DNA]</scope>
    <source>
        <strain evidence="3">CCUG 49679</strain>
    </source>
</reference>
<evidence type="ECO:0000259" key="1">
    <source>
        <dbReference type="Pfam" id="PF07883"/>
    </source>
</evidence>
<gene>
    <name evidence="2" type="ORF">ACFPVY_02595</name>
</gene>
<dbReference type="CDD" id="cd02236">
    <property type="entry name" value="cupin_CV2614-like"/>
    <property type="match status" value="1"/>
</dbReference>
<sequence length="108" mass="12278">MLDSDVNSIGQKIKYPDFKDPQVKMVKITFPPGETTGWHKHEIPVFSYIMKGTLTVEMEDNTVTEFKENSCFAESYGLYHRGTNKQDSELVVFVVYLGGDGHSLSIKR</sequence>
<dbReference type="InterPro" id="IPR014710">
    <property type="entry name" value="RmlC-like_jellyroll"/>
</dbReference>
<organism evidence="2 3">
    <name type="scientific">Flavobacterium qiangtangense</name>
    <dbReference type="NCBI Taxonomy" id="1442595"/>
    <lineage>
        <taxon>Bacteria</taxon>
        <taxon>Pseudomonadati</taxon>
        <taxon>Bacteroidota</taxon>
        <taxon>Flavobacteriia</taxon>
        <taxon>Flavobacteriales</taxon>
        <taxon>Flavobacteriaceae</taxon>
        <taxon>Flavobacterium</taxon>
    </lineage>
</organism>
<proteinExistence type="predicted"/>
<comment type="caution">
    <text evidence="2">The sequence shown here is derived from an EMBL/GenBank/DDBJ whole genome shotgun (WGS) entry which is preliminary data.</text>
</comment>
<dbReference type="Proteomes" id="UP001596287">
    <property type="component" value="Unassembled WGS sequence"/>
</dbReference>
<dbReference type="RefSeq" id="WP_379790149.1">
    <property type="nucleotide sequence ID" value="NZ_JBHSQB010000003.1"/>
</dbReference>
<accession>A0ABW1PK47</accession>
<dbReference type="InterPro" id="IPR011051">
    <property type="entry name" value="RmlC_Cupin_sf"/>
</dbReference>
<evidence type="ECO:0000313" key="3">
    <source>
        <dbReference type="Proteomes" id="UP001596287"/>
    </source>
</evidence>
<dbReference type="Pfam" id="PF07883">
    <property type="entry name" value="Cupin_2"/>
    <property type="match status" value="1"/>
</dbReference>
<protein>
    <submittedName>
        <fullName evidence="2">Cupin domain-containing protein</fullName>
    </submittedName>
</protein>
<name>A0ABW1PK47_9FLAO</name>
<keyword evidence="3" id="KW-1185">Reference proteome</keyword>
<dbReference type="EMBL" id="JBHSQB010000003">
    <property type="protein sequence ID" value="MFC6095521.1"/>
    <property type="molecule type" value="Genomic_DNA"/>
</dbReference>
<feature type="domain" description="Cupin type-2" evidence="1">
    <location>
        <begin position="28"/>
        <end position="96"/>
    </location>
</feature>
<evidence type="ECO:0000313" key="2">
    <source>
        <dbReference type="EMBL" id="MFC6095521.1"/>
    </source>
</evidence>
<dbReference type="SUPFAM" id="SSF51182">
    <property type="entry name" value="RmlC-like cupins"/>
    <property type="match status" value="1"/>
</dbReference>
<dbReference type="Gene3D" id="2.60.120.10">
    <property type="entry name" value="Jelly Rolls"/>
    <property type="match status" value="1"/>
</dbReference>
<dbReference type="InterPro" id="IPR013096">
    <property type="entry name" value="Cupin_2"/>
</dbReference>